<gene>
    <name evidence="1" type="ORF">TCM_023111</name>
</gene>
<evidence type="ECO:0000313" key="2">
    <source>
        <dbReference type="Proteomes" id="UP000026915"/>
    </source>
</evidence>
<organism evidence="1 2">
    <name type="scientific">Theobroma cacao</name>
    <name type="common">Cacao</name>
    <name type="synonym">Cocoa</name>
    <dbReference type="NCBI Taxonomy" id="3641"/>
    <lineage>
        <taxon>Eukaryota</taxon>
        <taxon>Viridiplantae</taxon>
        <taxon>Streptophyta</taxon>
        <taxon>Embryophyta</taxon>
        <taxon>Tracheophyta</taxon>
        <taxon>Spermatophyta</taxon>
        <taxon>Magnoliopsida</taxon>
        <taxon>eudicotyledons</taxon>
        <taxon>Gunneridae</taxon>
        <taxon>Pentapetalae</taxon>
        <taxon>rosids</taxon>
        <taxon>malvids</taxon>
        <taxon>Malvales</taxon>
        <taxon>Malvaceae</taxon>
        <taxon>Byttnerioideae</taxon>
        <taxon>Theobroma</taxon>
    </lineage>
</organism>
<evidence type="ECO:0000313" key="1">
    <source>
        <dbReference type="EMBL" id="EOY08553.1"/>
    </source>
</evidence>
<dbReference type="EMBL" id="CM001883">
    <property type="protein sequence ID" value="EOY08553.1"/>
    <property type="molecule type" value="Genomic_DNA"/>
</dbReference>
<dbReference type="InParanoid" id="A0A061EV59"/>
<dbReference type="AlphaFoldDB" id="A0A061EV59"/>
<name>A0A061EV59_THECC</name>
<protein>
    <submittedName>
        <fullName evidence="1">Uncharacterized protein</fullName>
    </submittedName>
</protein>
<dbReference type="HOGENOM" id="CLU_2780987_0_0_1"/>
<accession>A0A061EV59</accession>
<reference evidence="1 2" key="1">
    <citation type="journal article" date="2013" name="Genome Biol.">
        <title>The genome sequence of the most widely cultivated cacao type and its use to identify candidate genes regulating pod color.</title>
        <authorList>
            <person name="Motamayor J.C."/>
            <person name="Mockaitis K."/>
            <person name="Schmutz J."/>
            <person name="Haiminen N."/>
            <person name="Iii D.L."/>
            <person name="Cornejo O."/>
            <person name="Findley S.D."/>
            <person name="Zheng P."/>
            <person name="Utro F."/>
            <person name="Royaert S."/>
            <person name="Saski C."/>
            <person name="Jenkins J."/>
            <person name="Podicheti R."/>
            <person name="Zhao M."/>
            <person name="Scheffler B.E."/>
            <person name="Stack J.C."/>
            <person name="Feltus F.A."/>
            <person name="Mustiga G.M."/>
            <person name="Amores F."/>
            <person name="Phillips W."/>
            <person name="Marelli J.P."/>
            <person name="May G.D."/>
            <person name="Shapiro H."/>
            <person name="Ma J."/>
            <person name="Bustamante C.D."/>
            <person name="Schnell R.J."/>
            <person name="Main D."/>
            <person name="Gilbert D."/>
            <person name="Parida L."/>
            <person name="Kuhn D.N."/>
        </authorList>
    </citation>
    <scope>NUCLEOTIDE SEQUENCE [LARGE SCALE GENOMIC DNA]</scope>
    <source>
        <strain evidence="2">cv. Matina 1-6</strain>
    </source>
</reference>
<proteinExistence type="predicted"/>
<keyword evidence="2" id="KW-1185">Reference proteome</keyword>
<sequence>MVSKFMPWWLCCVIDQIKSHSANDLKAAMSKARGVTLPLYNKTFCFHVWNPKRGLNYQKRIGERAKKYP</sequence>
<dbReference type="Proteomes" id="UP000026915">
    <property type="component" value="Chromosome 5"/>
</dbReference>
<dbReference type="Gramene" id="EOY08553">
    <property type="protein sequence ID" value="EOY08553"/>
    <property type="gene ID" value="TCM_023111"/>
</dbReference>